<reference evidence="2" key="1">
    <citation type="submission" date="2020-05" db="EMBL/GenBank/DDBJ databases">
        <authorList>
            <person name="Chiriac C."/>
            <person name="Salcher M."/>
            <person name="Ghai R."/>
            <person name="Kavagutti S V."/>
        </authorList>
    </citation>
    <scope>NUCLEOTIDE SEQUENCE</scope>
</reference>
<dbReference type="AlphaFoldDB" id="A0A6J7ER51"/>
<name>A0A6J7ER51_9ZZZZ</name>
<dbReference type="CDD" id="cd04179">
    <property type="entry name" value="DPM_DPG-synthase_like"/>
    <property type="match status" value="1"/>
</dbReference>
<dbReference type="Pfam" id="PF00535">
    <property type="entry name" value="Glycos_transf_2"/>
    <property type="match status" value="1"/>
</dbReference>
<organism evidence="2">
    <name type="scientific">freshwater metagenome</name>
    <dbReference type="NCBI Taxonomy" id="449393"/>
    <lineage>
        <taxon>unclassified sequences</taxon>
        <taxon>metagenomes</taxon>
        <taxon>ecological metagenomes</taxon>
    </lineage>
</organism>
<dbReference type="EMBL" id="CAFBLS010000278">
    <property type="protein sequence ID" value="CAB4885636.1"/>
    <property type="molecule type" value="Genomic_DNA"/>
</dbReference>
<accession>A0A6J7ER51</accession>
<evidence type="ECO:0000259" key="1">
    <source>
        <dbReference type="Pfam" id="PF00535"/>
    </source>
</evidence>
<feature type="domain" description="Glycosyltransferase 2-like" evidence="1">
    <location>
        <begin position="73"/>
        <end position="237"/>
    </location>
</feature>
<proteinExistence type="predicted"/>
<dbReference type="SUPFAM" id="SSF53448">
    <property type="entry name" value="Nucleotide-diphospho-sugar transferases"/>
    <property type="match status" value="1"/>
</dbReference>
<dbReference type="PANTHER" id="PTHR48090">
    <property type="entry name" value="UNDECAPRENYL-PHOSPHATE 4-DEOXY-4-FORMAMIDO-L-ARABINOSE TRANSFERASE-RELATED"/>
    <property type="match status" value="1"/>
</dbReference>
<gene>
    <name evidence="2" type="ORF">UFOPK3402_01785</name>
</gene>
<dbReference type="Gene3D" id="3.90.550.10">
    <property type="entry name" value="Spore Coat Polysaccharide Biosynthesis Protein SpsA, Chain A"/>
    <property type="match status" value="1"/>
</dbReference>
<dbReference type="InterPro" id="IPR050256">
    <property type="entry name" value="Glycosyltransferase_2"/>
</dbReference>
<dbReference type="InterPro" id="IPR029044">
    <property type="entry name" value="Nucleotide-diphossugar_trans"/>
</dbReference>
<dbReference type="PANTHER" id="PTHR48090:SF7">
    <property type="entry name" value="RFBJ PROTEIN"/>
    <property type="match status" value="1"/>
</dbReference>
<protein>
    <submittedName>
        <fullName evidence="2">Unannotated protein</fullName>
    </submittedName>
</protein>
<sequence length="325" mass="35051">MTNPNFAAAAQRSSLRSALSLMLLPARLLVLLPAMIAGRVLLRERGLDAAPEHVVWDEADRLWSPAQTDVELSVIMPFYNPGGALAPTVRRAHEVLTAAGVGFEIIAVSDGSTDGSERTLDGFPPEVHVVVLPANRGKGGALHAGFARARGSWLGFVDSDGDIDPAHLAAYLRVARRGGYDIVFANKKHHDSQSASSLLRKLVSFGFSSIVGTLFSLGVNDTQTGCKLVRRDVMAELLPRMRETRFAFDLELFVAAVTAGYRDLRAQPVRLEERISSSTVTSKAILRTLTDALSVLARRHYTDTYVQRPAGAPTSAARTDHGIAA</sequence>
<evidence type="ECO:0000313" key="2">
    <source>
        <dbReference type="EMBL" id="CAB4885636.1"/>
    </source>
</evidence>
<dbReference type="InterPro" id="IPR001173">
    <property type="entry name" value="Glyco_trans_2-like"/>
</dbReference>